<gene>
    <name evidence="1" type="ORF">POREN0001_0123</name>
</gene>
<dbReference type="AlphaFoldDB" id="C3JCH8"/>
<dbReference type="Proteomes" id="UP000004295">
    <property type="component" value="Unassembled WGS sequence"/>
</dbReference>
<dbReference type="EMBL" id="ACNN01000032">
    <property type="protein sequence ID" value="EEN82135.1"/>
    <property type="molecule type" value="Genomic_DNA"/>
</dbReference>
<keyword evidence="2" id="KW-1185">Reference proteome</keyword>
<sequence length="66" mass="7456">MVIAEVSLFIEVLTLEQERHKGTISCSYFAVNVKISFLNYYCCQRDELSSPSNRENATTLSACSLM</sequence>
<evidence type="ECO:0000313" key="2">
    <source>
        <dbReference type="Proteomes" id="UP000004295"/>
    </source>
</evidence>
<evidence type="ECO:0000313" key="1">
    <source>
        <dbReference type="EMBL" id="EEN82135.1"/>
    </source>
</evidence>
<organism evidence="1 2">
    <name type="scientific">Porphyromonas endodontalis (strain ATCC 35406 / DSM 24491 / JCM 8526 / CCUG 16442 / BCRC 14492 / NCTC 13058 / HG 370)</name>
    <name type="common">Bacteroides endodontalis</name>
    <dbReference type="NCBI Taxonomy" id="553175"/>
    <lineage>
        <taxon>Bacteria</taxon>
        <taxon>Pseudomonadati</taxon>
        <taxon>Bacteroidota</taxon>
        <taxon>Bacteroidia</taxon>
        <taxon>Bacteroidales</taxon>
        <taxon>Porphyromonadaceae</taxon>
        <taxon>Porphyromonas</taxon>
    </lineage>
</organism>
<comment type="caution">
    <text evidence="1">The sequence shown here is derived from an EMBL/GenBank/DDBJ whole genome shotgun (WGS) entry which is preliminary data.</text>
</comment>
<accession>C3JCH8</accession>
<proteinExistence type="predicted"/>
<reference evidence="1 2" key="1">
    <citation type="submission" date="2009-04" db="EMBL/GenBank/DDBJ databases">
        <authorList>
            <person name="Sebastian Y."/>
            <person name="Madupu R."/>
            <person name="Durkin A.S."/>
            <person name="Torralba M."/>
            <person name="Methe B."/>
            <person name="Sutton G.G."/>
            <person name="Strausberg R.L."/>
            <person name="Nelson K.E."/>
        </authorList>
    </citation>
    <scope>NUCLEOTIDE SEQUENCE [LARGE SCALE GENOMIC DNA]</scope>
    <source>
        <strain evidence="2">ATCC 35406 / BCRC 14492 / JCM 8526 / NCTC 13058 / HG 370</strain>
    </source>
</reference>
<name>C3JCH8_POREA</name>
<protein>
    <submittedName>
        <fullName evidence="1">Uncharacterized protein</fullName>
    </submittedName>
</protein>